<name>A0ABN8CZT7_9STRA</name>
<feature type="region of interest" description="Disordered" evidence="1">
    <location>
        <begin position="82"/>
        <end position="103"/>
    </location>
</feature>
<feature type="region of interest" description="Disordered" evidence="1">
    <location>
        <begin position="418"/>
        <end position="441"/>
    </location>
</feature>
<evidence type="ECO:0000313" key="3">
    <source>
        <dbReference type="Proteomes" id="UP001158986"/>
    </source>
</evidence>
<keyword evidence="3" id="KW-1185">Reference proteome</keyword>
<feature type="region of interest" description="Disordered" evidence="1">
    <location>
        <begin position="220"/>
        <end position="262"/>
    </location>
</feature>
<dbReference type="EMBL" id="CAKLCB010000246">
    <property type="protein sequence ID" value="CAH0517584.1"/>
    <property type="molecule type" value="Genomic_DNA"/>
</dbReference>
<feature type="compositionally biased region" description="Basic and acidic residues" evidence="1">
    <location>
        <begin position="422"/>
        <end position="441"/>
    </location>
</feature>
<proteinExistence type="predicted"/>
<feature type="compositionally biased region" description="Low complexity" evidence="1">
    <location>
        <begin position="179"/>
        <end position="188"/>
    </location>
</feature>
<dbReference type="Proteomes" id="UP001158986">
    <property type="component" value="Unassembled WGS sequence"/>
</dbReference>
<feature type="region of interest" description="Disordered" evidence="1">
    <location>
        <begin position="154"/>
        <end position="190"/>
    </location>
</feature>
<accession>A0ABN8CZT7</accession>
<organism evidence="2 3">
    <name type="scientific">Peronospora belbahrii</name>
    <dbReference type="NCBI Taxonomy" id="622444"/>
    <lineage>
        <taxon>Eukaryota</taxon>
        <taxon>Sar</taxon>
        <taxon>Stramenopiles</taxon>
        <taxon>Oomycota</taxon>
        <taxon>Peronosporomycetes</taxon>
        <taxon>Peronosporales</taxon>
        <taxon>Peronosporaceae</taxon>
        <taxon>Peronospora</taxon>
    </lineage>
</organism>
<reference evidence="2 3" key="1">
    <citation type="submission" date="2021-11" db="EMBL/GenBank/DDBJ databases">
        <authorList>
            <person name="Islam A."/>
            <person name="Islam S."/>
            <person name="Flora M.S."/>
            <person name="Rahman M."/>
            <person name="Ziaur R.M."/>
            <person name="Epstein J.H."/>
            <person name="Hassan M."/>
            <person name="Klassen M."/>
            <person name="Woodard K."/>
            <person name="Webb A."/>
            <person name="Webby R.J."/>
            <person name="El Zowalaty M.E."/>
        </authorList>
    </citation>
    <scope>NUCLEOTIDE SEQUENCE [LARGE SCALE GENOMIC DNA]</scope>
    <source>
        <strain evidence="2">Pbs1</strain>
    </source>
</reference>
<protein>
    <submittedName>
        <fullName evidence="2">Uncharacterized protein</fullName>
    </submittedName>
</protein>
<evidence type="ECO:0000256" key="1">
    <source>
        <dbReference type="SAM" id="MobiDB-lite"/>
    </source>
</evidence>
<comment type="caution">
    <text evidence="2">The sequence shown here is derived from an EMBL/GenBank/DDBJ whole genome shotgun (WGS) entry which is preliminary data.</text>
</comment>
<evidence type="ECO:0000313" key="2">
    <source>
        <dbReference type="EMBL" id="CAH0517584.1"/>
    </source>
</evidence>
<gene>
    <name evidence="2" type="ORF">PBS001_LOCUS4180</name>
</gene>
<sequence length="520" mass="58131">MHQHVFKVSKQKHPLDLLCEQHNRHVSKHRQGLPDWQRSCTRAGKSSQQHVKTPAFFAWDQESSPSTWQTETPQKVARTLEMESEPDMASERFRNTNVSEEGPESVVIDGHRVDTAIEMDDCDDRVSEDDQHVVTGRCITVSPMREDILDRLPPSTTVAEPSQHGGPLSIAQVSPSPSPYHRSPSPRYAHGRRFEDHDVVVSPSRIQSYAAGVTTEQADRYRMSRSSGKRLRSPAKRTTLWGDSHDSHIQGGASANTDIPSVSHKRQLRSAAERMFGGSSVFRTLNMDTCSWPRSETARGQRQPTLTSSDATNVANQAVREYLTEREEEVNQAKLPLQQAQSRDRSLDNDNIGLVPAGIEAFGAPTAGPKNFRKTKKVSFGENALAVSSNKAALYSQPRTLPVLADKTTQTEAFLLPTRSPNRSDRIGASDRREAQKKDHGSPLCYTACDTTRGDLERPWKISRKSASSVGTGFPEQRNYRRTSSHLTNPIMLNPRYPPETTFPAKPTYSAAFNDRVPWR</sequence>